<dbReference type="FunCoup" id="A0A2K1JLR4">
    <property type="interactions" value="79"/>
</dbReference>
<dbReference type="OrthoDB" id="426882at2759"/>
<evidence type="ECO:0000256" key="10">
    <source>
        <dbReference type="ARBA" id="ARBA00023002"/>
    </source>
</evidence>
<dbReference type="GO" id="GO:0019133">
    <property type="term" value="F:choline monooxygenase activity"/>
    <property type="evidence" value="ECO:0007669"/>
    <property type="project" value="UniProtKB-EC"/>
</dbReference>
<dbReference type="EnsemblPlants" id="Pp3c13_13580V3.1">
    <property type="protein sequence ID" value="Pp3c13_13580V3.1"/>
    <property type="gene ID" value="Pp3c13_13580"/>
</dbReference>
<dbReference type="PRINTS" id="PR00090">
    <property type="entry name" value="RNGDIOXGNASE"/>
</dbReference>
<dbReference type="Gramene" id="Pp3c13_13580V3.1">
    <property type="protein sequence ID" value="Pp3c13_13580V3.1"/>
    <property type="gene ID" value="Pp3c13_13580"/>
</dbReference>
<evidence type="ECO:0000313" key="16">
    <source>
        <dbReference type="EMBL" id="PNR42488.1"/>
    </source>
</evidence>
<keyword evidence="10" id="KW-0560">Oxidoreductase</keyword>
<evidence type="ECO:0000256" key="14">
    <source>
        <dbReference type="ARBA" id="ARBA00049097"/>
    </source>
</evidence>
<evidence type="ECO:0000256" key="11">
    <source>
        <dbReference type="ARBA" id="ARBA00023004"/>
    </source>
</evidence>
<evidence type="ECO:0000256" key="6">
    <source>
        <dbReference type="ARBA" id="ARBA00014931"/>
    </source>
</evidence>
<evidence type="ECO:0000256" key="3">
    <source>
        <dbReference type="ARBA" id="ARBA00004866"/>
    </source>
</evidence>
<feature type="domain" description="Rieske" evidence="15">
    <location>
        <begin position="127"/>
        <end position="234"/>
    </location>
</feature>
<dbReference type="GO" id="GO:0051537">
    <property type="term" value="F:2 iron, 2 sulfur cluster binding"/>
    <property type="evidence" value="ECO:0007669"/>
    <property type="project" value="UniProtKB-KW"/>
</dbReference>
<evidence type="ECO:0000256" key="7">
    <source>
        <dbReference type="ARBA" id="ARBA00022714"/>
    </source>
</evidence>
<reference evidence="17" key="3">
    <citation type="submission" date="2020-12" db="UniProtKB">
        <authorList>
            <consortium name="EnsemblPlants"/>
        </authorList>
    </citation>
    <scope>IDENTIFICATION</scope>
</reference>
<dbReference type="PROSITE" id="PS51296">
    <property type="entry name" value="RIESKE"/>
    <property type="match status" value="1"/>
</dbReference>
<keyword evidence="9" id="KW-0809">Transit peptide</keyword>
<dbReference type="EnsemblPlants" id="Pp3c13_13580V3.3">
    <property type="protein sequence ID" value="Pp3c13_13580V3.3"/>
    <property type="gene ID" value="Pp3c13_13580"/>
</dbReference>
<dbReference type="Gene3D" id="3.90.380.10">
    <property type="entry name" value="Naphthalene 1,2-dioxygenase Alpha Subunit, Chain A, domain 1"/>
    <property type="match status" value="2"/>
</dbReference>
<evidence type="ECO:0000256" key="13">
    <source>
        <dbReference type="ARBA" id="ARBA00034078"/>
    </source>
</evidence>
<dbReference type="GO" id="GO:0005506">
    <property type="term" value="F:iron ion binding"/>
    <property type="evidence" value="ECO:0007669"/>
    <property type="project" value="InterPro"/>
</dbReference>
<evidence type="ECO:0000256" key="4">
    <source>
        <dbReference type="ARBA" id="ARBA00010848"/>
    </source>
</evidence>
<organism evidence="16">
    <name type="scientific">Physcomitrium patens</name>
    <name type="common">Spreading-leaved earth moss</name>
    <name type="synonym">Physcomitrella patens</name>
    <dbReference type="NCBI Taxonomy" id="3218"/>
    <lineage>
        <taxon>Eukaryota</taxon>
        <taxon>Viridiplantae</taxon>
        <taxon>Streptophyta</taxon>
        <taxon>Embryophyta</taxon>
        <taxon>Bryophyta</taxon>
        <taxon>Bryophytina</taxon>
        <taxon>Bryopsida</taxon>
        <taxon>Funariidae</taxon>
        <taxon>Funariales</taxon>
        <taxon>Funariaceae</taxon>
        <taxon>Physcomitrium</taxon>
    </lineage>
</organism>
<dbReference type="EC" id="1.14.15.7" evidence="5"/>
<dbReference type="PANTHER" id="PTHR43756:SF5">
    <property type="entry name" value="CHOLINE MONOOXYGENASE, CHLOROPLASTIC"/>
    <property type="match status" value="1"/>
</dbReference>
<dbReference type="CDD" id="cd08883">
    <property type="entry name" value="RHO_alpha_C_CMO-like"/>
    <property type="match status" value="1"/>
</dbReference>
<reference evidence="16 18" key="2">
    <citation type="journal article" date="2018" name="Plant J.">
        <title>The Physcomitrella patens chromosome-scale assembly reveals moss genome structure and evolution.</title>
        <authorList>
            <person name="Lang D."/>
            <person name="Ullrich K.K."/>
            <person name="Murat F."/>
            <person name="Fuchs J."/>
            <person name="Jenkins J."/>
            <person name="Haas F.B."/>
            <person name="Piednoel M."/>
            <person name="Gundlach H."/>
            <person name="Van Bel M."/>
            <person name="Meyberg R."/>
            <person name="Vives C."/>
            <person name="Morata J."/>
            <person name="Symeonidi A."/>
            <person name="Hiss M."/>
            <person name="Muchero W."/>
            <person name="Kamisugi Y."/>
            <person name="Saleh O."/>
            <person name="Blanc G."/>
            <person name="Decker E.L."/>
            <person name="van Gessel N."/>
            <person name="Grimwood J."/>
            <person name="Hayes R.D."/>
            <person name="Graham S.W."/>
            <person name="Gunter L.E."/>
            <person name="McDaniel S.F."/>
            <person name="Hoernstein S.N.W."/>
            <person name="Larsson A."/>
            <person name="Li F.W."/>
            <person name="Perroud P.F."/>
            <person name="Phillips J."/>
            <person name="Ranjan P."/>
            <person name="Rokshar D.S."/>
            <person name="Rothfels C.J."/>
            <person name="Schneider L."/>
            <person name="Shu S."/>
            <person name="Stevenson D.W."/>
            <person name="Thummler F."/>
            <person name="Tillich M."/>
            <person name="Villarreal Aguilar J.C."/>
            <person name="Widiez T."/>
            <person name="Wong G.K."/>
            <person name="Wymore A."/>
            <person name="Zhang Y."/>
            <person name="Zimmer A.D."/>
            <person name="Quatrano R.S."/>
            <person name="Mayer K.F.X."/>
            <person name="Goodstein D."/>
            <person name="Casacuberta J.M."/>
            <person name="Vandepoele K."/>
            <person name="Reski R."/>
            <person name="Cuming A.C."/>
            <person name="Tuskan G.A."/>
            <person name="Maumus F."/>
            <person name="Salse J."/>
            <person name="Schmutz J."/>
            <person name="Rensing S.A."/>
        </authorList>
    </citation>
    <scope>NUCLEOTIDE SEQUENCE [LARGE SCALE GENOMIC DNA]</scope>
    <source>
        <strain evidence="17 18">cv. Gransden 2004</strain>
    </source>
</reference>
<keyword evidence="7" id="KW-0001">2Fe-2S</keyword>
<dbReference type="Pfam" id="PF00355">
    <property type="entry name" value="Rieske"/>
    <property type="match status" value="1"/>
</dbReference>
<dbReference type="SUPFAM" id="SSF55961">
    <property type="entry name" value="Bet v1-like"/>
    <property type="match status" value="1"/>
</dbReference>
<sequence length="451" mass="49987">MGAWVAQTLKHRRVRSPLCLPQRWIAQAWRMSELWSTMSGTIWGGENLTQIVESPLGGLSCRNRSSVGGDDDLTGLKTTPSSPRVERTLREFRRHAPVEEASTPPSAWYTDAEFADFEIDRVFGRCWQAVGHIKQMEEPGSFFTGRVGKTRYVVCKDGEGQIRAFHNVCRHHAAAVASGSGCTHSFVCPYHGWTYGLDGRLQKASRLAGIRNFSARENGLVPIRTATWGPFVLISLAESKASEASSDVEEGWLGSAGPTLSSAGIDSTMQHVATREYVIKCNWKVYCDNYLDGGYHVPHAHSSLAACLDLPSYSTSLLERVSIQSCGAAKESGLVRVGNVATYAFVYPNFMINRYGPWMDTNLVIPISMSECRVIFDWFLEPSLVHDKEFIDSSIADSEVVQKEDIILCEDVQNGLSSPAYDVGRYAPRVEQAMHHFHCLIYDDLSAGMIS</sequence>
<dbReference type="InterPro" id="IPR015879">
    <property type="entry name" value="Ring_hydroxy_dOase_asu_C_dom"/>
</dbReference>
<dbReference type="Gramene" id="Pp3c13_13580V3.3">
    <property type="protein sequence ID" value="Pp3c13_13580V3.3"/>
    <property type="gene ID" value="Pp3c13_13580"/>
</dbReference>
<dbReference type="EnsemblPlants" id="Pp3c13_13580V3.4">
    <property type="protein sequence ID" value="Pp3c13_13580V3.4"/>
    <property type="gene ID" value="Pp3c13_13580"/>
</dbReference>
<keyword evidence="8" id="KW-0479">Metal-binding</keyword>
<dbReference type="EMBL" id="ABEU02000013">
    <property type="protein sequence ID" value="PNR42488.1"/>
    <property type="molecule type" value="Genomic_DNA"/>
</dbReference>
<evidence type="ECO:0000256" key="8">
    <source>
        <dbReference type="ARBA" id="ARBA00022723"/>
    </source>
</evidence>
<dbReference type="InterPro" id="IPR001663">
    <property type="entry name" value="Rng_hydr_dOase-A"/>
</dbReference>
<evidence type="ECO:0000313" key="18">
    <source>
        <dbReference type="Proteomes" id="UP000006727"/>
    </source>
</evidence>
<evidence type="ECO:0000256" key="5">
    <source>
        <dbReference type="ARBA" id="ARBA00012763"/>
    </source>
</evidence>
<dbReference type="Gramene" id="Pp3c13_13580V3.4">
    <property type="protein sequence ID" value="Pp3c13_13580V3.4"/>
    <property type="gene ID" value="Pp3c13_13580"/>
</dbReference>
<gene>
    <name evidence="17" type="primary">LOC112290899</name>
    <name evidence="16" type="ORF">PHYPA_017318</name>
</gene>
<comment type="similarity">
    <text evidence="4">Belongs to the choline monooxygenase family.</text>
</comment>
<dbReference type="KEGG" id="ppp:112290899"/>
<dbReference type="PaxDb" id="3218-PP1S5_62V6.1"/>
<dbReference type="UniPathway" id="UPA00529">
    <property type="reaction ID" value="UER00430"/>
</dbReference>
<evidence type="ECO:0000256" key="2">
    <source>
        <dbReference type="ARBA" id="ARBA00002149"/>
    </source>
</evidence>
<dbReference type="InterPro" id="IPR036922">
    <property type="entry name" value="Rieske_2Fe-2S_sf"/>
</dbReference>
<evidence type="ECO:0000313" key="17">
    <source>
        <dbReference type="EnsemblPlants" id="Pp3c13_13580V3.1"/>
    </source>
</evidence>
<dbReference type="STRING" id="3218.A0A2K1JLR4"/>
<proteinExistence type="inferred from homology"/>
<dbReference type="OMA" id="NIMVEWY"/>
<dbReference type="Proteomes" id="UP000006727">
    <property type="component" value="Chromosome 13"/>
</dbReference>
<name>A0A2K1JLR4_PHYPA</name>
<keyword evidence="11" id="KW-0408">Iron</keyword>
<keyword evidence="18" id="KW-1185">Reference proteome</keyword>
<dbReference type="Pfam" id="PF00848">
    <property type="entry name" value="Ring_hydroxyl_A"/>
    <property type="match status" value="2"/>
</dbReference>
<dbReference type="PANTHER" id="PTHR43756">
    <property type="entry name" value="CHOLINE MONOOXYGENASE, CHLOROPLASTIC"/>
    <property type="match status" value="1"/>
</dbReference>
<comment type="cofactor">
    <cofactor evidence="1">
        <name>Fe cation</name>
        <dbReference type="ChEBI" id="CHEBI:24875"/>
    </cofactor>
</comment>
<evidence type="ECO:0000256" key="1">
    <source>
        <dbReference type="ARBA" id="ARBA00001962"/>
    </source>
</evidence>
<dbReference type="InterPro" id="IPR017941">
    <property type="entry name" value="Rieske_2Fe-2S"/>
</dbReference>
<dbReference type="AlphaFoldDB" id="A0A2K1JLR4"/>
<comment type="pathway">
    <text evidence="3">Amine and polyamine biosynthesis; betaine biosynthesis via choline pathway; betaine aldehyde from choline (monooxygenase route): step 1/1.</text>
</comment>
<evidence type="ECO:0000256" key="9">
    <source>
        <dbReference type="ARBA" id="ARBA00022946"/>
    </source>
</evidence>
<evidence type="ECO:0000256" key="12">
    <source>
        <dbReference type="ARBA" id="ARBA00023014"/>
    </source>
</evidence>
<comment type="cofactor">
    <cofactor evidence="13">
        <name>[2Fe-2S] cluster</name>
        <dbReference type="ChEBI" id="CHEBI:190135"/>
    </cofactor>
</comment>
<comment type="catalytic activity">
    <reaction evidence="14">
        <text>choline + 2 reduced [2Fe-2S]-[ferredoxin] + O2 + 2 H(+) = betaine aldehyde hydrate + 2 oxidized [2Fe-2S]-[ferredoxin] + H2O</text>
        <dbReference type="Rhea" id="RHEA:17769"/>
        <dbReference type="Rhea" id="RHEA-COMP:10000"/>
        <dbReference type="Rhea" id="RHEA-COMP:10001"/>
        <dbReference type="ChEBI" id="CHEBI:15354"/>
        <dbReference type="ChEBI" id="CHEBI:15377"/>
        <dbReference type="ChEBI" id="CHEBI:15378"/>
        <dbReference type="ChEBI" id="CHEBI:15379"/>
        <dbReference type="ChEBI" id="CHEBI:15870"/>
        <dbReference type="ChEBI" id="CHEBI:33737"/>
        <dbReference type="ChEBI" id="CHEBI:33738"/>
        <dbReference type="EC" id="1.14.15.7"/>
    </reaction>
</comment>
<dbReference type="GeneID" id="112290899"/>
<protein>
    <recommendedName>
        <fullName evidence="6">Choline monooxygenase, chloroplastic</fullName>
        <ecNumber evidence="5">1.14.15.7</ecNumber>
    </recommendedName>
</protein>
<dbReference type="RefSeq" id="XP_024393517.1">
    <property type="nucleotide sequence ID" value="XM_024537749.2"/>
</dbReference>
<comment type="function">
    <text evidence="2">Catalyzes the first step of the osmoprotectant glycine betaine synthesis.</text>
</comment>
<reference evidence="16 18" key="1">
    <citation type="journal article" date="2008" name="Science">
        <title>The Physcomitrella genome reveals evolutionary insights into the conquest of land by plants.</title>
        <authorList>
            <person name="Rensing S."/>
            <person name="Lang D."/>
            <person name="Zimmer A."/>
            <person name="Terry A."/>
            <person name="Salamov A."/>
            <person name="Shapiro H."/>
            <person name="Nishiyama T."/>
            <person name="Perroud P.-F."/>
            <person name="Lindquist E."/>
            <person name="Kamisugi Y."/>
            <person name="Tanahashi T."/>
            <person name="Sakakibara K."/>
            <person name="Fujita T."/>
            <person name="Oishi K."/>
            <person name="Shin-I T."/>
            <person name="Kuroki Y."/>
            <person name="Toyoda A."/>
            <person name="Suzuki Y."/>
            <person name="Hashimoto A."/>
            <person name="Yamaguchi K."/>
            <person name="Sugano A."/>
            <person name="Kohara Y."/>
            <person name="Fujiyama A."/>
            <person name="Anterola A."/>
            <person name="Aoki S."/>
            <person name="Ashton N."/>
            <person name="Barbazuk W.B."/>
            <person name="Barker E."/>
            <person name="Bennetzen J."/>
            <person name="Bezanilla M."/>
            <person name="Blankenship R."/>
            <person name="Cho S.H."/>
            <person name="Dutcher S."/>
            <person name="Estelle M."/>
            <person name="Fawcett J.A."/>
            <person name="Gundlach H."/>
            <person name="Hanada K."/>
            <person name="Heyl A."/>
            <person name="Hicks K.A."/>
            <person name="Hugh J."/>
            <person name="Lohr M."/>
            <person name="Mayer K."/>
            <person name="Melkozernov A."/>
            <person name="Murata T."/>
            <person name="Nelson D."/>
            <person name="Pils B."/>
            <person name="Prigge M."/>
            <person name="Reiss B."/>
            <person name="Renner T."/>
            <person name="Rombauts S."/>
            <person name="Rushton P."/>
            <person name="Sanderfoot A."/>
            <person name="Schween G."/>
            <person name="Shiu S.-H."/>
            <person name="Stueber K."/>
            <person name="Theodoulou F.L."/>
            <person name="Tu H."/>
            <person name="Van de Peer Y."/>
            <person name="Verrier P.J."/>
            <person name="Waters E."/>
            <person name="Wood A."/>
            <person name="Yang L."/>
            <person name="Cove D."/>
            <person name="Cuming A."/>
            <person name="Hasebe M."/>
            <person name="Lucas S."/>
            <person name="Mishler D.B."/>
            <person name="Reski R."/>
            <person name="Grigoriev I."/>
            <person name="Quatrano R.S."/>
            <person name="Boore J.L."/>
        </authorList>
    </citation>
    <scope>NUCLEOTIDE SEQUENCE [LARGE SCALE GENOMIC DNA]</scope>
    <source>
        <strain evidence="17 18">cv. Gransden 2004</strain>
    </source>
</reference>
<accession>A0A2K1JLR4</accession>
<dbReference type="GO" id="GO:0019285">
    <property type="term" value="P:glycine betaine biosynthetic process from choline"/>
    <property type="evidence" value="ECO:0007669"/>
    <property type="project" value="UniProtKB-UniPathway"/>
</dbReference>
<evidence type="ECO:0000259" key="15">
    <source>
        <dbReference type="PROSITE" id="PS51296"/>
    </source>
</evidence>
<dbReference type="Gene3D" id="2.102.10.10">
    <property type="entry name" value="Rieske [2Fe-2S] iron-sulphur domain"/>
    <property type="match status" value="1"/>
</dbReference>
<keyword evidence="12" id="KW-0411">Iron-sulfur</keyword>
<dbReference type="SUPFAM" id="SSF50022">
    <property type="entry name" value="ISP domain"/>
    <property type="match status" value="1"/>
</dbReference>